<evidence type="ECO:0000256" key="1">
    <source>
        <dbReference type="SAM" id="SignalP"/>
    </source>
</evidence>
<dbReference type="AlphaFoldDB" id="A0AAD4QPC7"/>
<evidence type="ECO:0000313" key="3">
    <source>
        <dbReference type="Proteomes" id="UP001203297"/>
    </source>
</evidence>
<accession>A0AAD4QPC7</accession>
<proteinExistence type="predicted"/>
<keyword evidence="3" id="KW-1185">Reference proteome</keyword>
<name>A0AAD4QPC7_9AGAM</name>
<comment type="caution">
    <text evidence="2">The sequence shown here is derived from an EMBL/GenBank/DDBJ whole genome shotgun (WGS) entry which is preliminary data.</text>
</comment>
<reference evidence="2" key="1">
    <citation type="journal article" date="2022" name="New Phytol.">
        <title>Evolutionary transition to the ectomycorrhizal habit in the genomes of a hyperdiverse lineage of mushroom-forming fungi.</title>
        <authorList>
            <person name="Looney B."/>
            <person name="Miyauchi S."/>
            <person name="Morin E."/>
            <person name="Drula E."/>
            <person name="Courty P.E."/>
            <person name="Kohler A."/>
            <person name="Kuo A."/>
            <person name="LaButti K."/>
            <person name="Pangilinan J."/>
            <person name="Lipzen A."/>
            <person name="Riley R."/>
            <person name="Andreopoulos W."/>
            <person name="He G."/>
            <person name="Johnson J."/>
            <person name="Nolan M."/>
            <person name="Tritt A."/>
            <person name="Barry K.W."/>
            <person name="Grigoriev I.V."/>
            <person name="Nagy L.G."/>
            <person name="Hibbett D."/>
            <person name="Henrissat B."/>
            <person name="Matheny P.B."/>
            <person name="Labbe J."/>
            <person name="Martin F.M."/>
        </authorList>
    </citation>
    <scope>NUCLEOTIDE SEQUENCE</scope>
    <source>
        <strain evidence="2">BPL690</strain>
    </source>
</reference>
<protein>
    <recommendedName>
        <fullName evidence="4">Secreted protein</fullName>
    </recommendedName>
</protein>
<evidence type="ECO:0000313" key="2">
    <source>
        <dbReference type="EMBL" id="KAI0305487.1"/>
    </source>
</evidence>
<gene>
    <name evidence="2" type="ORF">B0F90DRAFT_1698447</name>
</gene>
<feature type="signal peptide" evidence="1">
    <location>
        <begin position="1"/>
        <end position="22"/>
    </location>
</feature>
<dbReference type="Proteomes" id="UP001203297">
    <property type="component" value="Unassembled WGS sequence"/>
</dbReference>
<dbReference type="EMBL" id="WTXG01000005">
    <property type="protein sequence ID" value="KAI0305487.1"/>
    <property type="molecule type" value="Genomic_DNA"/>
</dbReference>
<evidence type="ECO:0008006" key="4">
    <source>
        <dbReference type="Google" id="ProtNLM"/>
    </source>
</evidence>
<organism evidence="2 3">
    <name type="scientific">Multifurca ochricompacta</name>
    <dbReference type="NCBI Taxonomy" id="376703"/>
    <lineage>
        <taxon>Eukaryota</taxon>
        <taxon>Fungi</taxon>
        <taxon>Dikarya</taxon>
        <taxon>Basidiomycota</taxon>
        <taxon>Agaricomycotina</taxon>
        <taxon>Agaricomycetes</taxon>
        <taxon>Russulales</taxon>
        <taxon>Russulaceae</taxon>
        <taxon>Multifurca</taxon>
    </lineage>
</organism>
<feature type="chain" id="PRO_5042163153" description="Secreted protein" evidence="1">
    <location>
        <begin position="23"/>
        <end position="110"/>
    </location>
</feature>
<keyword evidence="1" id="KW-0732">Signal</keyword>
<sequence>MSALWHMSISWFALLEVVDISTFRIDVDVLTTGTLSPRTSRMCVYISPPSAHCLSILPSLYVTPFENTSRCSSMLWAFISYLSPEPDLPYPTSLNFSPWHDGSSQMLPTT</sequence>